<evidence type="ECO:0000256" key="7">
    <source>
        <dbReference type="SAM" id="Phobius"/>
    </source>
</evidence>
<gene>
    <name evidence="8" type="ordered locus">Ilyop_0817</name>
</gene>
<feature type="transmembrane region" description="Helical" evidence="7">
    <location>
        <begin position="378"/>
        <end position="399"/>
    </location>
</feature>
<evidence type="ECO:0000256" key="6">
    <source>
        <dbReference type="ARBA" id="ARBA00023136"/>
    </source>
</evidence>
<dbReference type="PANTHER" id="PTHR30250">
    <property type="entry name" value="PST FAMILY PREDICTED COLANIC ACID TRANSPORTER"/>
    <property type="match status" value="1"/>
</dbReference>
<keyword evidence="5 7" id="KW-1133">Transmembrane helix</keyword>
<evidence type="ECO:0000256" key="3">
    <source>
        <dbReference type="ARBA" id="ARBA00022475"/>
    </source>
</evidence>
<evidence type="ECO:0000256" key="2">
    <source>
        <dbReference type="ARBA" id="ARBA00007430"/>
    </source>
</evidence>
<keyword evidence="9" id="KW-1185">Reference proteome</keyword>
<comment type="subcellular location">
    <subcellularLocation>
        <location evidence="1">Cell membrane</location>
        <topology evidence="1">Multi-pass membrane protein</topology>
    </subcellularLocation>
</comment>
<feature type="transmembrane region" description="Helical" evidence="7">
    <location>
        <begin position="411"/>
        <end position="434"/>
    </location>
</feature>
<evidence type="ECO:0000313" key="9">
    <source>
        <dbReference type="Proteomes" id="UP000006875"/>
    </source>
</evidence>
<feature type="transmembrane region" description="Helical" evidence="7">
    <location>
        <begin position="41"/>
        <end position="67"/>
    </location>
</feature>
<keyword evidence="4 7" id="KW-0812">Transmembrane</keyword>
<evidence type="ECO:0000256" key="4">
    <source>
        <dbReference type="ARBA" id="ARBA00022692"/>
    </source>
</evidence>
<feature type="transmembrane region" description="Helical" evidence="7">
    <location>
        <begin position="353"/>
        <end position="371"/>
    </location>
</feature>
<evidence type="ECO:0000313" key="8">
    <source>
        <dbReference type="EMBL" id="ADO82603.1"/>
    </source>
</evidence>
<name>E3H7M1_ILYPC</name>
<keyword evidence="3" id="KW-1003">Cell membrane</keyword>
<proteinExistence type="inferred from homology"/>
<comment type="similarity">
    <text evidence="2">Belongs to the polysaccharide synthase family.</text>
</comment>
<dbReference type="InterPro" id="IPR050833">
    <property type="entry name" value="Poly_Biosynth_Transport"/>
</dbReference>
<dbReference type="KEGG" id="ipo:Ilyop_0817"/>
<dbReference type="HOGENOM" id="CLU_026911_2_1_0"/>
<accession>E3H7M1</accession>
<dbReference type="CDD" id="cd13127">
    <property type="entry name" value="MATE_tuaB_like"/>
    <property type="match status" value="1"/>
</dbReference>
<protein>
    <submittedName>
        <fullName evidence="8">Polysaccharide biosynthesis protein</fullName>
    </submittedName>
</protein>
<dbReference type="RefSeq" id="WP_013387273.1">
    <property type="nucleotide sequence ID" value="NC_014632.1"/>
</dbReference>
<evidence type="ECO:0000256" key="1">
    <source>
        <dbReference type="ARBA" id="ARBA00004651"/>
    </source>
</evidence>
<dbReference type="AlphaFoldDB" id="E3H7M1"/>
<feature type="transmembrane region" description="Helical" evidence="7">
    <location>
        <begin position="114"/>
        <end position="132"/>
    </location>
</feature>
<reference evidence="8 9" key="1">
    <citation type="journal article" date="2010" name="Stand. Genomic Sci.">
        <title>Complete genome sequence of Ilyobacter polytropus type strain (CuHbu1).</title>
        <authorList>
            <person name="Sikorski J."/>
            <person name="Chertkov O."/>
            <person name="Lapidus A."/>
            <person name="Nolan M."/>
            <person name="Lucas S."/>
            <person name="Del Rio T.G."/>
            <person name="Tice H."/>
            <person name="Cheng J.F."/>
            <person name="Tapia R."/>
            <person name="Han C."/>
            <person name="Goodwin L."/>
            <person name="Pitluck S."/>
            <person name="Liolios K."/>
            <person name="Ivanova N."/>
            <person name="Mavromatis K."/>
            <person name="Mikhailova N."/>
            <person name="Pati A."/>
            <person name="Chen A."/>
            <person name="Palaniappan K."/>
            <person name="Land M."/>
            <person name="Hauser L."/>
            <person name="Chang Y.J."/>
            <person name="Jeffries C.D."/>
            <person name="Brambilla E."/>
            <person name="Yasawong M."/>
            <person name="Rohde M."/>
            <person name="Pukall R."/>
            <person name="Spring S."/>
            <person name="Goker M."/>
            <person name="Woyke T."/>
            <person name="Bristow J."/>
            <person name="Eisen J.A."/>
            <person name="Markowitz V."/>
            <person name="Hugenholtz P."/>
            <person name="Kyrpides N.C."/>
            <person name="Klenk H.P."/>
        </authorList>
    </citation>
    <scope>NUCLEOTIDE SEQUENCE [LARGE SCALE GENOMIC DNA]</scope>
    <source>
        <strain evidence="9">ATCC 51220 / DSM 2926 / LMG 16218 / CuHBu1</strain>
    </source>
</reference>
<evidence type="ECO:0000256" key="5">
    <source>
        <dbReference type="ARBA" id="ARBA00022989"/>
    </source>
</evidence>
<dbReference type="GO" id="GO:0005886">
    <property type="term" value="C:plasma membrane"/>
    <property type="evidence" value="ECO:0007669"/>
    <property type="project" value="UniProtKB-SubCell"/>
</dbReference>
<organism evidence="8 9">
    <name type="scientific">Ilyobacter polytropus (strain ATCC 51220 / DSM 2926 / LMG 16218 / CuHBu1)</name>
    <dbReference type="NCBI Taxonomy" id="572544"/>
    <lineage>
        <taxon>Bacteria</taxon>
        <taxon>Fusobacteriati</taxon>
        <taxon>Fusobacteriota</taxon>
        <taxon>Fusobacteriia</taxon>
        <taxon>Fusobacteriales</taxon>
        <taxon>Fusobacteriaceae</taxon>
        <taxon>Ilyobacter</taxon>
    </lineage>
</organism>
<sequence>MSLKAELKSGLIINFIARYSGVLIQIVILGILSRLLTPKEFGFVAVIMVFLTFFEMISSMGIGPAVIQEKTLSEEDNSTIFNLTIILGLLFGISFYFFSFVIAEFYQNNEYISVGKYLSLIVFLSSLNIVPLSLLKKSKEFKKIAMIGVSGNLISGSIAVYLAFGGMGYFVLILRPIIGSIYVFILTYRISRLRFRFIFNLETLKKIAQFSIFQSLADILYYFTKNLDNILISKIIGIEALGFYDKAYKLMVYAVQNLTSVMNPVLLPVFSSYKDDSDLIYNSYSKLSKILTLFGLPLSVYLYFTGEEIIYIIFGNQWGQSVPIFKILALSVWMQLILISCGSIFQVSGRSDLLFVNGIVSSVILVCGISYGLIKKDLILVAVGVLVAFFITIIFSYWMMFNKIFKKNFSIFFKELITPFLISVIVFICLYLTTRFLHIKNHYETLIIKSFSTLIGFLCGIYITKEYKLLIKVLFKK</sequence>
<dbReference type="eggNOG" id="COG2244">
    <property type="taxonomic scope" value="Bacteria"/>
</dbReference>
<dbReference type="PANTHER" id="PTHR30250:SF10">
    <property type="entry name" value="LIPOPOLYSACCHARIDE BIOSYNTHESIS PROTEIN WZXC"/>
    <property type="match status" value="1"/>
</dbReference>
<dbReference type="STRING" id="572544.Ilyop_0817"/>
<keyword evidence="6 7" id="KW-0472">Membrane</keyword>
<feature type="transmembrane region" description="Helical" evidence="7">
    <location>
        <begin position="12"/>
        <end position="35"/>
    </location>
</feature>
<dbReference type="Proteomes" id="UP000006875">
    <property type="component" value="Chromosome"/>
</dbReference>
<feature type="transmembrane region" description="Helical" evidence="7">
    <location>
        <begin position="290"/>
        <end position="315"/>
    </location>
</feature>
<feature type="transmembrane region" description="Helical" evidence="7">
    <location>
        <begin position="169"/>
        <end position="188"/>
    </location>
</feature>
<dbReference type="EMBL" id="CP002281">
    <property type="protein sequence ID" value="ADO82603.1"/>
    <property type="molecule type" value="Genomic_DNA"/>
</dbReference>
<dbReference type="Pfam" id="PF13440">
    <property type="entry name" value="Polysacc_synt_3"/>
    <property type="match status" value="1"/>
</dbReference>
<feature type="transmembrane region" description="Helical" evidence="7">
    <location>
        <begin position="327"/>
        <end position="347"/>
    </location>
</feature>
<feature type="transmembrane region" description="Helical" evidence="7">
    <location>
        <begin position="144"/>
        <end position="163"/>
    </location>
</feature>
<feature type="transmembrane region" description="Helical" evidence="7">
    <location>
        <begin position="250"/>
        <end position="270"/>
    </location>
</feature>
<feature type="transmembrane region" description="Helical" evidence="7">
    <location>
        <begin position="446"/>
        <end position="464"/>
    </location>
</feature>
<feature type="transmembrane region" description="Helical" evidence="7">
    <location>
        <begin position="79"/>
        <end position="102"/>
    </location>
</feature>
<dbReference type="OrthoDB" id="9770347at2"/>